<dbReference type="InterPro" id="IPR013428">
    <property type="entry name" value="Membrane-bound_put_N"/>
</dbReference>
<dbReference type="SUPFAM" id="SSF50952">
    <property type="entry name" value="Soluble quinoprotein glucose dehydrogenase"/>
    <property type="match status" value="1"/>
</dbReference>
<dbReference type="PROSITE" id="PS51007">
    <property type="entry name" value="CYTC"/>
    <property type="match status" value="1"/>
</dbReference>
<dbReference type="Gene3D" id="3.40.50.1110">
    <property type="entry name" value="SGNH hydrolase"/>
    <property type="match status" value="1"/>
</dbReference>
<dbReference type="InterPro" id="IPR011042">
    <property type="entry name" value="6-blade_b-propeller_TolB-like"/>
</dbReference>
<evidence type="ECO:0000313" key="7">
    <source>
        <dbReference type="Proteomes" id="UP001172082"/>
    </source>
</evidence>
<sequence>MTRNLFFHLNTLPGHRKTYFLWVLILSGSIFASCSQQGAIKSIDLQLSPNERIVMIGNTLGERMQYFGHFETALYQNFPEHNLVVRNLCWPGDTPDLRPRSQGRNPGKALQKQAPDVLFLFFGYNESFKGAQGLGEFGNNLDIFLKDSLLNNSKLSLEPSKIVLFSPIAFEDLSDQQLLPDGIKENQNISLYTTKMKEIAGKNGVHFVDLFHPTQDLFKKGNGPWTINGCHLNDKGYMALAEIMNRSLFGKYEKSDENYELLRTMVNEKSFQFLNEFRAVNGVHIYGQRAKPFGVVSFPPEFEKLRKMVANRDQRIWEIVTGKSSSLEVDDSNTGELPPIETNYKKPFTYLSTDEAIKKFELPEGYQVNLFASEEDFPELANPVQMSFDDKGRLWVSVMPTYPQYLPGVPSHDKLLIFEDTDHDGKADKRIVFADGLHLPNGFEFANGGVYVAQAPNVLFLKDTDGDDKADVREIVLHGFSSHDSHHSIGAFTSDASGAIYMAEGYFLYSQVETPYGPVRGKNGVIYRFDPKTWKLEPIVRYDFWNPWGICFDGYGETFLADASNGQNHVMITMMTKLPYGIQHHRDLVSITANNMVRPTAGCEIVSSRHFPDDVQGDYMINNAIGLLGTRQHQLIPDGAGYKTELRHDLITSSDPNYRPVDLEFAPDGSLYIVDWHNALIGHMQHSVRDPNRDHSHGRVWRITHKTRPLLEPVKIAGASVEELLEALKSEEYRTRYRARRALRENSKGEVLKALKDWVTNLDEGDENYERHRLEALNVTWGQHTVDEDLLKASLNASDYRVRAAAVRILRHTWDQVPDYLDHLVQAAQDENPRVRIEALVASGELPDYEGLKVAIPIAERDRGYFLDYSLSYNMIPLRSVAEKALADQEPWAVEKEELIRFMINIPDPVNKERLVKFAPTNVDFKTWKLGSEVYGRDAHCVTCHQENGEGIENIYPPLNGSEWVLQDEERLIKLALDGIMGDIHVKGKLYDGDKTPPMTPFRDLVTDEEMAAVLTFVRNSWGNNAKAIKPETVKKVREATKNRKDFWTEKELLKEHPWPEVQ</sequence>
<dbReference type="Pfam" id="PF13646">
    <property type="entry name" value="HEAT_2"/>
    <property type="match status" value="1"/>
</dbReference>
<dbReference type="InterPro" id="IPR036909">
    <property type="entry name" value="Cyt_c-like_dom_sf"/>
</dbReference>
<gene>
    <name evidence="6" type="ORF">QQ008_06225</name>
</gene>
<dbReference type="Pfam" id="PF23500">
    <property type="entry name" value="DUF7133"/>
    <property type="match status" value="1"/>
</dbReference>
<proteinExistence type="predicted"/>
<dbReference type="InterPro" id="IPR011041">
    <property type="entry name" value="Quinoprot_gluc/sorb_DH_b-prop"/>
</dbReference>
<dbReference type="Gene3D" id="2.120.10.30">
    <property type="entry name" value="TolB, C-terminal domain"/>
    <property type="match status" value="1"/>
</dbReference>
<dbReference type="InterPro" id="IPR009056">
    <property type="entry name" value="Cyt_c-like_dom"/>
</dbReference>
<name>A0ABT8KJR2_9BACT</name>
<reference evidence="6" key="1">
    <citation type="submission" date="2023-06" db="EMBL/GenBank/DDBJ databases">
        <title>Genomic of Parafulvivirga corallium.</title>
        <authorList>
            <person name="Wang G."/>
        </authorList>
    </citation>
    <scope>NUCLEOTIDE SEQUENCE</scope>
    <source>
        <strain evidence="6">BMA10</strain>
    </source>
</reference>
<dbReference type="Pfam" id="PF13472">
    <property type="entry name" value="Lipase_GDSL_2"/>
    <property type="match status" value="1"/>
</dbReference>
<comment type="caution">
    <text evidence="6">The sequence shown here is derived from an EMBL/GenBank/DDBJ whole genome shotgun (WGS) entry which is preliminary data.</text>
</comment>
<dbReference type="PANTHER" id="PTHR33546:SF1">
    <property type="entry name" value="LARGE, MULTIFUNCTIONAL SECRETED PROTEIN"/>
    <property type="match status" value="1"/>
</dbReference>
<keyword evidence="2 4" id="KW-0479">Metal-binding</keyword>
<accession>A0ABT8KJR2</accession>
<evidence type="ECO:0000259" key="5">
    <source>
        <dbReference type="PROSITE" id="PS51007"/>
    </source>
</evidence>
<keyword evidence="3 4" id="KW-0408">Iron</keyword>
<dbReference type="CDD" id="cd01834">
    <property type="entry name" value="SGNH_hydrolase_like_2"/>
    <property type="match status" value="1"/>
</dbReference>
<dbReference type="InterPro" id="IPR055557">
    <property type="entry name" value="DUF7133"/>
</dbReference>
<organism evidence="6 7">
    <name type="scientific">Splendidivirga corallicola</name>
    <dbReference type="NCBI Taxonomy" id="3051826"/>
    <lineage>
        <taxon>Bacteria</taxon>
        <taxon>Pseudomonadati</taxon>
        <taxon>Bacteroidota</taxon>
        <taxon>Cytophagia</taxon>
        <taxon>Cytophagales</taxon>
        <taxon>Splendidivirgaceae</taxon>
        <taxon>Splendidivirga</taxon>
    </lineage>
</organism>
<feature type="domain" description="Cytochrome c" evidence="5">
    <location>
        <begin position="926"/>
        <end position="1022"/>
    </location>
</feature>
<evidence type="ECO:0000256" key="2">
    <source>
        <dbReference type="ARBA" id="ARBA00022723"/>
    </source>
</evidence>
<dbReference type="EMBL" id="JAUJEA010000002">
    <property type="protein sequence ID" value="MDN5200945.1"/>
    <property type="molecule type" value="Genomic_DNA"/>
</dbReference>
<evidence type="ECO:0000313" key="6">
    <source>
        <dbReference type="EMBL" id="MDN5200945.1"/>
    </source>
</evidence>
<dbReference type="Gene3D" id="1.25.10.10">
    <property type="entry name" value="Leucine-rich Repeat Variant"/>
    <property type="match status" value="1"/>
</dbReference>
<dbReference type="InterPro" id="IPR011989">
    <property type="entry name" value="ARM-like"/>
</dbReference>
<dbReference type="InterPro" id="IPR013830">
    <property type="entry name" value="SGNH_hydro"/>
</dbReference>
<dbReference type="NCBIfam" id="TIGR02604">
    <property type="entry name" value="Piru_Ver_Nterm"/>
    <property type="match status" value="1"/>
</dbReference>
<dbReference type="PANTHER" id="PTHR33546">
    <property type="entry name" value="LARGE, MULTIFUNCTIONAL SECRETED PROTEIN-RELATED"/>
    <property type="match status" value="1"/>
</dbReference>
<dbReference type="Proteomes" id="UP001172082">
    <property type="component" value="Unassembled WGS sequence"/>
</dbReference>
<dbReference type="Gene3D" id="1.10.760.10">
    <property type="entry name" value="Cytochrome c-like domain"/>
    <property type="match status" value="1"/>
</dbReference>
<evidence type="ECO:0000256" key="1">
    <source>
        <dbReference type="ARBA" id="ARBA00022617"/>
    </source>
</evidence>
<dbReference type="SUPFAM" id="SSF52266">
    <property type="entry name" value="SGNH hydrolase"/>
    <property type="match status" value="1"/>
</dbReference>
<keyword evidence="1 4" id="KW-0349">Heme</keyword>
<protein>
    <submittedName>
        <fullName evidence="6">HEAT repeat domain-containing protein</fullName>
    </submittedName>
</protein>
<dbReference type="SUPFAM" id="SSF48371">
    <property type="entry name" value="ARM repeat"/>
    <property type="match status" value="1"/>
</dbReference>
<dbReference type="SUPFAM" id="SSF46626">
    <property type="entry name" value="Cytochrome c"/>
    <property type="match status" value="1"/>
</dbReference>
<keyword evidence="7" id="KW-1185">Reference proteome</keyword>
<dbReference type="Pfam" id="PF00034">
    <property type="entry name" value="Cytochrom_C"/>
    <property type="match status" value="1"/>
</dbReference>
<dbReference type="PROSITE" id="PS51257">
    <property type="entry name" value="PROKAR_LIPOPROTEIN"/>
    <property type="match status" value="1"/>
</dbReference>
<dbReference type="RefSeq" id="WP_346750975.1">
    <property type="nucleotide sequence ID" value="NZ_JAUJEA010000002.1"/>
</dbReference>
<dbReference type="InterPro" id="IPR016024">
    <property type="entry name" value="ARM-type_fold"/>
</dbReference>
<dbReference type="InterPro" id="IPR036514">
    <property type="entry name" value="SGNH_hydro_sf"/>
</dbReference>
<evidence type="ECO:0000256" key="4">
    <source>
        <dbReference type="PROSITE-ProRule" id="PRU00433"/>
    </source>
</evidence>
<evidence type="ECO:0000256" key="3">
    <source>
        <dbReference type="ARBA" id="ARBA00023004"/>
    </source>
</evidence>